<feature type="domain" description="VWFA" evidence="1">
    <location>
        <begin position="176"/>
        <end position="335"/>
    </location>
</feature>
<dbReference type="AlphaFoldDB" id="A0A3P1WRK8"/>
<dbReference type="PANTHER" id="PTHR30634:SF16">
    <property type="entry name" value="OUTER-MEMBRANE LIPOPROTEIN LOLB"/>
    <property type="match status" value="1"/>
</dbReference>
<proteinExistence type="predicted"/>
<reference evidence="2 3" key="1">
    <citation type="submission" date="2018-11" db="EMBL/GenBank/DDBJ databases">
        <title>Genomes From Bacteria Associated with the Canine Oral Cavity: a Test Case for Automated Genome-Based Taxonomic Assignment.</title>
        <authorList>
            <person name="Coil D.A."/>
            <person name="Jospin G."/>
            <person name="Darling A.E."/>
            <person name="Wallis C."/>
            <person name="Davis I.J."/>
            <person name="Harris S."/>
            <person name="Eisen J.A."/>
            <person name="Holcombe L.J."/>
            <person name="O'Flynn C."/>
        </authorList>
    </citation>
    <scope>NUCLEOTIDE SEQUENCE [LARGE SCALE GENOMIC DNA]</scope>
    <source>
        <strain evidence="2 3">OH2822_COT-296</strain>
    </source>
</reference>
<dbReference type="Gene3D" id="3.40.50.410">
    <property type="entry name" value="von Willebrand factor, type A domain"/>
    <property type="match status" value="1"/>
</dbReference>
<dbReference type="InterPro" id="IPR002035">
    <property type="entry name" value="VWF_A"/>
</dbReference>
<dbReference type="Pfam" id="PF05762">
    <property type="entry name" value="VWA_CoxE"/>
    <property type="match status" value="1"/>
</dbReference>
<gene>
    <name evidence="2" type="ORF">EII35_12750</name>
</gene>
<name>A0A3P1WRK8_9ACTN</name>
<evidence type="ECO:0000313" key="3">
    <source>
        <dbReference type="Proteomes" id="UP000280935"/>
    </source>
</evidence>
<dbReference type="PANTHER" id="PTHR30634">
    <property type="entry name" value="OUTER MEMBRANE LOLAB LIPOPROTEIN INSERTION APPARATUS"/>
    <property type="match status" value="1"/>
</dbReference>
<dbReference type="EMBL" id="RQYT01000039">
    <property type="protein sequence ID" value="RRD48478.1"/>
    <property type="molecule type" value="Genomic_DNA"/>
</dbReference>
<protein>
    <submittedName>
        <fullName evidence="2">VWA domain-containing protein</fullName>
    </submittedName>
</protein>
<dbReference type="OrthoDB" id="9789979at2"/>
<dbReference type="Proteomes" id="UP000280935">
    <property type="component" value="Unassembled WGS sequence"/>
</dbReference>
<accession>A0A3P1WRK8</accession>
<dbReference type="SMART" id="SM00327">
    <property type="entry name" value="VWA"/>
    <property type="match status" value="1"/>
</dbReference>
<dbReference type="SUPFAM" id="SSF53300">
    <property type="entry name" value="vWA-like"/>
    <property type="match status" value="1"/>
</dbReference>
<comment type="caution">
    <text evidence="2">The sequence shown here is derived from an EMBL/GenBank/DDBJ whole genome shotgun (WGS) entry which is preliminary data.</text>
</comment>
<evidence type="ECO:0000313" key="2">
    <source>
        <dbReference type="EMBL" id="RRD48478.1"/>
    </source>
</evidence>
<sequence>MALERAAALDFLYDRESGARSAGSGGSSLTVPAWINQVEKLFPKRTIEIIQEDALERYGMLELVTNKDLLERVEPSEALLQAVLRTKHLMSEDVLGAARQLVRKVVQQLVERMRPRIVRSFLGRRDPQRRSHHKVASNFDPKRTIRTNLKNWSPELGKLVISDPVFVSRTRRHSEKWQFIIAVDQSGSMADSVIHSAVTASIFHQMPALRTHLVTFDTSVVDLTSEVQDPVETLMRVQLGGGTDIARAVTYCEGLVHTPRRAMFVLITDLYEGGSEAILTRSLARMVDAGVKVLVLGALTADGAVGLNEDLARRLARRGVKVATMTPHDLADWVTAVIA</sequence>
<dbReference type="InterPro" id="IPR036465">
    <property type="entry name" value="vWFA_dom_sf"/>
</dbReference>
<organism evidence="2 3">
    <name type="scientific">Arachnia propionica</name>
    <dbReference type="NCBI Taxonomy" id="1750"/>
    <lineage>
        <taxon>Bacteria</taxon>
        <taxon>Bacillati</taxon>
        <taxon>Actinomycetota</taxon>
        <taxon>Actinomycetes</taxon>
        <taxon>Propionibacteriales</taxon>
        <taxon>Propionibacteriaceae</taxon>
        <taxon>Arachnia</taxon>
    </lineage>
</organism>
<dbReference type="InterPro" id="IPR008912">
    <property type="entry name" value="Uncharacterised_CoxE"/>
</dbReference>
<evidence type="ECO:0000259" key="1">
    <source>
        <dbReference type="SMART" id="SM00327"/>
    </source>
</evidence>
<dbReference type="InterPro" id="IPR050458">
    <property type="entry name" value="LolB"/>
</dbReference>